<dbReference type="RefSeq" id="XP_013066372.2">
    <property type="nucleotide sequence ID" value="XM_013210918.2"/>
</dbReference>
<evidence type="ECO:0000256" key="1">
    <source>
        <dbReference type="ARBA" id="ARBA00000966"/>
    </source>
</evidence>
<dbReference type="AlphaFoldDB" id="A0A2C9KE75"/>
<reference evidence="11" key="1">
    <citation type="submission" date="2020-05" db="UniProtKB">
        <authorList>
            <consortium name="EnsemblMetazoa"/>
        </authorList>
    </citation>
    <scope>IDENTIFICATION</scope>
    <source>
        <strain evidence="11">BB02</strain>
    </source>
</reference>
<dbReference type="GO" id="GO:0030245">
    <property type="term" value="P:cellulose catabolic process"/>
    <property type="evidence" value="ECO:0007669"/>
    <property type="project" value="UniProtKB-KW"/>
</dbReference>
<evidence type="ECO:0000256" key="7">
    <source>
        <dbReference type="ARBA" id="ARBA00023295"/>
    </source>
</evidence>
<dbReference type="EC" id="3.2.1.4" evidence="3"/>
<organism evidence="11 12">
    <name type="scientific">Biomphalaria glabrata</name>
    <name type="common">Bloodfluke planorb</name>
    <name type="synonym">Freshwater snail</name>
    <dbReference type="NCBI Taxonomy" id="6526"/>
    <lineage>
        <taxon>Eukaryota</taxon>
        <taxon>Metazoa</taxon>
        <taxon>Spiralia</taxon>
        <taxon>Lophotrochozoa</taxon>
        <taxon>Mollusca</taxon>
        <taxon>Gastropoda</taxon>
        <taxon>Heterobranchia</taxon>
        <taxon>Euthyneura</taxon>
        <taxon>Panpulmonata</taxon>
        <taxon>Hygrophila</taxon>
        <taxon>Lymnaeoidea</taxon>
        <taxon>Planorbidae</taxon>
        <taxon>Biomphalaria</taxon>
    </lineage>
</organism>
<keyword evidence="6" id="KW-0119">Carbohydrate metabolism</keyword>
<dbReference type="Gene3D" id="1.50.10.10">
    <property type="match status" value="1"/>
</dbReference>
<dbReference type="EnsemblMetazoa" id="BGLB018121-RB">
    <property type="protein sequence ID" value="BGLB018121-PB"/>
    <property type="gene ID" value="BGLB018121"/>
</dbReference>
<dbReference type="Gene3D" id="2.60.40.290">
    <property type="match status" value="1"/>
</dbReference>
<dbReference type="PANTHER" id="PTHR22298">
    <property type="entry name" value="ENDO-1,4-BETA-GLUCANASE"/>
    <property type="match status" value="1"/>
</dbReference>
<keyword evidence="9" id="KW-0732">Signal</keyword>
<evidence type="ECO:0000313" key="11">
    <source>
        <dbReference type="EnsemblMetazoa" id="BGLB018121-PB"/>
    </source>
</evidence>
<dbReference type="KEGG" id="bgt:106054850"/>
<evidence type="ECO:0000256" key="8">
    <source>
        <dbReference type="ARBA" id="ARBA00023326"/>
    </source>
</evidence>
<dbReference type="VEuPathDB" id="VectorBase:BGLAX_050541"/>
<keyword evidence="8" id="KW-0624">Polysaccharide degradation</keyword>
<name>A0A2C9KE75_BIOGL</name>
<sequence>MIDWSLLLLLILHPALICVAETPISILGHWSGGFQGQACIPITKELDGWKAHILFSEDVDSLDIWVAVATKISPREYLIENTQYKTQEHVGDRLCFTFIGHGLGDIVPTASVYVEGMDEPVGLNTTHVPTGPTTPPGPTHALHPVRKNYTDALGKSILFYEAQRSGKLPANNRVPWRGDSALNDCVPGGWYDAGDHVKFGLPMASTTTVLLWSILKFKDGYVQSGQLNNAMDQVKWTLDYFLKGWNPQTKQLVAQVGDGRADHSYWGRPEDMTMPRPCQFINETVNGSDIAAETAAALAAGSIAFKENGDAAYSTQLLTAAESLYSFAKTHRGVFKGSATYYSSRDEKDELCMATLWLYRATHNTQYLHDAYDYVEDLWAWALSWDDKKVACQLILYEETHDDRFSKAVVGFMQAWLDGINYTPCGLAWRDMWGANRYAANSAFVALLSAEAGINPSQYRKWAVEQMNYILGDNKHDGGCYSFQIGYGDKYPLQPHHRAASCPDRPASCSFAQLNAPGPSPHVLIGAIVGGPEYNDNHHDLRSDYILNEVATDYNSGFQGALAAIVHLQMTNNFPITNNKCPCMV</sequence>
<dbReference type="EnsemblMetazoa" id="BGLB018121-RA">
    <property type="protein sequence ID" value="BGLB018121-PA"/>
    <property type="gene ID" value="BGLB018121"/>
</dbReference>
<evidence type="ECO:0000256" key="4">
    <source>
        <dbReference type="ARBA" id="ARBA00022801"/>
    </source>
</evidence>
<evidence type="ECO:0000256" key="5">
    <source>
        <dbReference type="ARBA" id="ARBA00023001"/>
    </source>
</evidence>
<dbReference type="InterPro" id="IPR008928">
    <property type="entry name" value="6-hairpin_glycosidase_sf"/>
</dbReference>
<dbReference type="Pfam" id="PF00759">
    <property type="entry name" value="Glyco_hydro_9"/>
    <property type="match status" value="1"/>
</dbReference>
<dbReference type="STRING" id="6526.A0A2C9KE75"/>
<proteinExistence type="inferred from homology"/>
<evidence type="ECO:0000256" key="3">
    <source>
        <dbReference type="ARBA" id="ARBA00012601"/>
    </source>
</evidence>
<keyword evidence="4" id="KW-0378">Hydrolase</keyword>
<evidence type="ECO:0000256" key="9">
    <source>
        <dbReference type="SAM" id="SignalP"/>
    </source>
</evidence>
<evidence type="ECO:0000256" key="2">
    <source>
        <dbReference type="ARBA" id="ARBA00007072"/>
    </source>
</evidence>
<dbReference type="Proteomes" id="UP000076420">
    <property type="component" value="Unassembled WGS sequence"/>
</dbReference>
<dbReference type="VEuPathDB" id="VectorBase:BGLB018121"/>
<protein>
    <recommendedName>
        <fullName evidence="3">cellulase</fullName>
        <ecNumber evidence="3">3.2.1.4</ecNumber>
    </recommendedName>
</protein>
<keyword evidence="7" id="KW-0326">Glycosidase</keyword>
<keyword evidence="5" id="KW-0136">Cellulose degradation</keyword>
<feature type="domain" description="Glycoside hydrolase family 9" evidence="10">
    <location>
        <begin position="149"/>
        <end position="562"/>
    </location>
</feature>
<evidence type="ECO:0000313" key="12">
    <source>
        <dbReference type="Proteomes" id="UP000076420"/>
    </source>
</evidence>
<feature type="signal peptide" evidence="9">
    <location>
        <begin position="1"/>
        <end position="20"/>
    </location>
</feature>
<accession>A0A2C9KE75</accession>
<dbReference type="GO" id="GO:0008810">
    <property type="term" value="F:cellulase activity"/>
    <property type="evidence" value="ECO:0007669"/>
    <property type="project" value="UniProtKB-EC"/>
</dbReference>
<dbReference type="InterPro" id="IPR012291">
    <property type="entry name" value="CBM2_carb-bd_dom_sf"/>
</dbReference>
<dbReference type="InterPro" id="IPR008965">
    <property type="entry name" value="CBM2/CBM3_carb-bd_dom_sf"/>
</dbReference>
<comment type="catalytic activity">
    <reaction evidence="1">
        <text>Endohydrolysis of (1-&gt;4)-beta-D-glucosidic linkages in cellulose, lichenin and cereal beta-D-glucans.</text>
        <dbReference type="EC" id="3.2.1.4"/>
    </reaction>
</comment>
<gene>
    <name evidence="11" type="primary">106054850</name>
</gene>
<dbReference type="SUPFAM" id="SSF49384">
    <property type="entry name" value="Carbohydrate-binding domain"/>
    <property type="match status" value="1"/>
</dbReference>
<comment type="similarity">
    <text evidence="2">Belongs to the glycosyl hydrolase 9 (cellulase E) family.</text>
</comment>
<dbReference type="InterPro" id="IPR012341">
    <property type="entry name" value="6hp_glycosidase-like_sf"/>
</dbReference>
<dbReference type="InterPro" id="IPR001701">
    <property type="entry name" value="Glyco_hydro_9"/>
</dbReference>
<dbReference type="GO" id="GO:0030247">
    <property type="term" value="F:polysaccharide binding"/>
    <property type="evidence" value="ECO:0007669"/>
    <property type="project" value="InterPro"/>
</dbReference>
<evidence type="ECO:0000259" key="10">
    <source>
        <dbReference type="Pfam" id="PF00759"/>
    </source>
</evidence>
<dbReference type="OrthoDB" id="10257085at2759"/>
<evidence type="ECO:0000256" key="6">
    <source>
        <dbReference type="ARBA" id="ARBA00023277"/>
    </source>
</evidence>
<dbReference type="RefSeq" id="XP_013066371.2">
    <property type="nucleotide sequence ID" value="XM_013210917.2"/>
</dbReference>
<feature type="chain" id="PRO_5014284991" description="cellulase" evidence="9">
    <location>
        <begin position="21"/>
        <end position="585"/>
    </location>
</feature>
<dbReference type="SUPFAM" id="SSF48208">
    <property type="entry name" value="Six-hairpin glycosidases"/>
    <property type="match status" value="1"/>
</dbReference>